<feature type="region of interest" description="Disordered" evidence="1">
    <location>
        <begin position="1"/>
        <end position="52"/>
    </location>
</feature>
<feature type="region of interest" description="Disordered" evidence="1">
    <location>
        <begin position="240"/>
        <end position="345"/>
    </location>
</feature>
<feature type="compositionally biased region" description="Basic and acidic residues" evidence="1">
    <location>
        <begin position="39"/>
        <end position="50"/>
    </location>
</feature>
<reference evidence="2 3" key="1">
    <citation type="journal article" date="2013" name="Curr. Biol.">
        <title>The Genome of the Foraminiferan Reticulomyxa filosa.</title>
        <authorList>
            <person name="Glockner G."/>
            <person name="Hulsmann N."/>
            <person name="Schleicher M."/>
            <person name="Noegel A.A."/>
            <person name="Eichinger L."/>
            <person name="Gallinger C."/>
            <person name="Pawlowski J."/>
            <person name="Sierra R."/>
            <person name="Euteneuer U."/>
            <person name="Pillet L."/>
            <person name="Moustafa A."/>
            <person name="Platzer M."/>
            <person name="Groth M."/>
            <person name="Szafranski K."/>
            <person name="Schliwa M."/>
        </authorList>
    </citation>
    <scope>NUCLEOTIDE SEQUENCE [LARGE SCALE GENOMIC DNA]</scope>
</reference>
<keyword evidence="3" id="KW-1185">Reference proteome</keyword>
<feature type="compositionally biased region" description="Low complexity" evidence="1">
    <location>
        <begin position="283"/>
        <end position="294"/>
    </location>
</feature>
<dbReference type="Proteomes" id="UP000023152">
    <property type="component" value="Unassembled WGS sequence"/>
</dbReference>
<evidence type="ECO:0000313" key="2">
    <source>
        <dbReference type="EMBL" id="ETO11849.1"/>
    </source>
</evidence>
<feature type="compositionally biased region" description="Low complexity" evidence="1">
    <location>
        <begin position="86"/>
        <end position="115"/>
    </location>
</feature>
<organism evidence="2 3">
    <name type="scientific">Reticulomyxa filosa</name>
    <dbReference type="NCBI Taxonomy" id="46433"/>
    <lineage>
        <taxon>Eukaryota</taxon>
        <taxon>Sar</taxon>
        <taxon>Rhizaria</taxon>
        <taxon>Retaria</taxon>
        <taxon>Foraminifera</taxon>
        <taxon>Monothalamids</taxon>
        <taxon>Reticulomyxidae</taxon>
        <taxon>Reticulomyxa</taxon>
    </lineage>
</organism>
<accession>X6MD84</accession>
<feature type="compositionally biased region" description="Gly residues" evidence="1">
    <location>
        <begin position="315"/>
        <end position="325"/>
    </location>
</feature>
<feature type="compositionally biased region" description="Basic and acidic residues" evidence="1">
    <location>
        <begin position="1"/>
        <end position="13"/>
    </location>
</feature>
<feature type="compositionally biased region" description="Basic and acidic residues" evidence="1">
    <location>
        <begin position="23"/>
        <end position="32"/>
    </location>
</feature>
<evidence type="ECO:0000313" key="3">
    <source>
        <dbReference type="Proteomes" id="UP000023152"/>
    </source>
</evidence>
<proteinExistence type="predicted"/>
<sequence>MDKDIAKLKKDVPSKGTTGIAQDKSKPEEKTSNRVVKRSLQDSDKSRIDESAIFSKDNKQAINAAAAKNVKPNTDANASAKTNIDANAKTSTNVAANTKANASASANAANVDASKTAAKVEKQESKQNDSWNASGSDEGKEWGFQSSQKSGLDDDFTNNSFWQPGAKKTQQESNKDWKEEYKSRIIDIYKKHAPERLANIDELILKYGANPTTIHEKLYLTICSKYKEQPKPMYRNTAQNTQQIPSSSNSFDDTSSWNNHGNDNDAWDSNKNVWGNDRGNGRGNNSGNNFGRDNNASKPPDNWFDQPSNNSKGDNGFGFGGGWGSGSDKNMNDTDTNLWDTSNNNGSNNPWGGFASSDTNNWNSSEGGNNLGFASSAEQPAWANNMAAVMTQQPSNNDNDGFAAFSKAGGFDGFLQGGGRKEKKYYEIDCSIVCFIPFILSHKD</sequence>
<dbReference type="EMBL" id="ASPP01021961">
    <property type="protein sequence ID" value="ETO11849.1"/>
    <property type="molecule type" value="Genomic_DNA"/>
</dbReference>
<comment type="caution">
    <text evidence="2">The sequence shown here is derived from an EMBL/GenBank/DDBJ whole genome shotgun (WGS) entry which is preliminary data.</text>
</comment>
<gene>
    <name evidence="2" type="ORF">RFI_25527</name>
</gene>
<protein>
    <submittedName>
        <fullName evidence="2">Uncharacterized protein</fullName>
    </submittedName>
</protein>
<dbReference type="AlphaFoldDB" id="X6MD84"/>
<feature type="region of interest" description="Disordered" evidence="1">
    <location>
        <begin position="66"/>
        <end position="177"/>
    </location>
</feature>
<evidence type="ECO:0000256" key="1">
    <source>
        <dbReference type="SAM" id="MobiDB-lite"/>
    </source>
</evidence>
<feature type="compositionally biased region" description="Polar residues" evidence="1">
    <location>
        <begin position="74"/>
        <end position="85"/>
    </location>
</feature>
<name>X6MD84_RETFI</name>
<feature type="compositionally biased region" description="Low complexity" evidence="1">
    <location>
        <begin position="246"/>
        <end position="259"/>
    </location>
</feature>
<feature type="compositionally biased region" description="Basic and acidic residues" evidence="1">
    <location>
        <begin position="118"/>
        <end position="127"/>
    </location>
</feature>